<protein>
    <recommendedName>
        <fullName evidence="2">Reverse transcriptase Ty1/copia-type domain-containing protein</fullName>
    </recommendedName>
</protein>
<gene>
    <name evidence="1" type="ORF">Tci_027546</name>
</gene>
<comment type="caution">
    <text evidence="1">The sequence shown here is derived from an EMBL/GenBank/DDBJ whole genome shotgun (WGS) entry which is preliminary data.</text>
</comment>
<name>A0A6L2L1K5_TANCI</name>
<sequence>MSMMGKMSFFLGLQISQSPRGIFINQYKYASKIVKKYGMLSSDFIDTPLIEKSKLDKDLQGKLVDATLYRGMIGSLMYLTSSRSDLTYAVCLCARTSLTAYADADHAGCQDTRRNTSGRAQFLGFLCTAATKVQLLYAATTFNIHEPSTSIIMDTTQAQQKALDNALEPTLQVVLDALKLTPFYKAFEIIADVPEIYMQEFWVTDSIYHTSLHFKINNPPFEKEILSFIRDLGHTGEIKVLSNVNVNHMHQPWRSFTAIINKCLSGKTTGHDSLRLSCAQIIWGMYHNKNVDYVSLLWEDLVYQVENKNSKKNNDMCYPRFTKVIIDYIMKKDMSIPRRNKIFWHTARDYPMFTMIRVISKHQSTQIYSAILPKQLANQAMIEIMDTTLTQQKALDDALVAPANRLKIRKGNLRLIFALKSKEPTLQVVLDIMKLSPFYKAFEITVDISEIYMQEFWVTTFIHHTSLRFKINGKSHTVNVDNFRDMIKHVLILNPLMMKTIENH</sequence>
<evidence type="ECO:0000313" key="1">
    <source>
        <dbReference type="EMBL" id="GEU55568.1"/>
    </source>
</evidence>
<organism evidence="1">
    <name type="scientific">Tanacetum cinerariifolium</name>
    <name type="common">Dalmatian daisy</name>
    <name type="synonym">Chrysanthemum cinerariifolium</name>
    <dbReference type="NCBI Taxonomy" id="118510"/>
    <lineage>
        <taxon>Eukaryota</taxon>
        <taxon>Viridiplantae</taxon>
        <taxon>Streptophyta</taxon>
        <taxon>Embryophyta</taxon>
        <taxon>Tracheophyta</taxon>
        <taxon>Spermatophyta</taxon>
        <taxon>Magnoliopsida</taxon>
        <taxon>eudicotyledons</taxon>
        <taxon>Gunneridae</taxon>
        <taxon>Pentapetalae</taxon>
        <taxon>asterids</taxon>
        <taxon>campanulids</taxon>
        <taxon>Asterales</taxon>
        <taxon>Asteraceae</taxon>
        <taxon>Asteroideae</taxon>
        <taxon>Anthemideae</taxon>
        <taxon>Anthemidinae</taxon>
        <taxon>Tanacetum</taxon>
    </lineage>
</organism>
<proteinExistence type="predicted"/>
<dbReference type="EMBL" id="BKCJ010003517">
    <property type="protein sequence ID" value="GEU55568.1"/>
    <property type="molecule type" value="Genomic_DNA"/>
</dbReference>
<reference evidence="1" key="1">
    <citation type="journal article" date="2019" name="Sci. Rep.">
        <title>Draft genome of Tanacetum cinerariifolium, the natural source of mosquito coil.</title>
        <authorList>
            <person name="Yamashiro T."/>
            <person name="Shiraishi A."/>
            <person name="Satake H."/>
            <person name="Nakayama K."/>
        </authorList>
    </citation>
    <scope>NUCLEOTIDE SEQUENCE</scope>
</reference>
<accession>A0A6L2L1K5</accession>
<dbReference type="PANTHER" id="PTHR11439">
    <property type="entry name" value="GAG-POL-RELATED RETROTRANSPOSON"/>
    <property type="match status" value="1"/>
</dbReference>
<dbReference type="PANTHER" id="PTHR11439:SF483">
    <property type="entry name" value="PEPTIDE SYNTHASE GLIP-LIKE, PUTATIVE (AFU_ORTHOLOGUE AFUA_3G12920)-RELATED"/>
    <property type="match status" value="1"/>
</dbReference>
<evidence type="ECO:0008006" key="2">
    <source>
        <dbReference type="Google" id="ProtNLM"/>
    </source>
</evidence>
<dbReference type="AlphaFoldDB" id="A0A6L2L1K5"/>